<name>C0GKW9_DETAL</name>
<proteinExistence type="inferred from homology"/>
<keyword evidence="6 10" id="KW-0067">ATP-binding</keyword>
<dbReference type="InterPro" id="IPR006194">
    <property type="entry name" value="Gly-tRNA-synth_heterodimer"/>
</dbReference>
<dbReference type="STRING" id="555088.DealDRAFT_3128"/>
<dbReference type="HAMAP" id="MF_00255">
    <property type="entry name" value="Gly_tRNA_synth_beta"/>
    <property type="match status" value="1"/>
</dbReference>
<evidence type="ECO:0000256" key="5">
    <source>
        <dbReference type="ARBA" id="ARBA00022741"/>
    </source>
</evidence>
<evidence type="ECO:0000256" key="4">
    <source>
        <dbReference type="ARBA" id="ARBA00022598"/>
    </source>
</evidence>
<keyword evidence="8 10" id="KW-0030">Aminoacyl-tRNA synthetase</keyword>
<evidence type="ECO:0000256" key="7">
    <source>
        <dbReference type="ARBA" id="ARBA00022917"/>
    </source>
</evidence>
<dbReference type="Pfam" id="PF05746">
    <property type="entry name" value="DALR_1"/>
    <property type="match status" value="1"/>
</dbReference>
<keyword evidence="13" id="KW-1185">Reference proteome</keyword>
<protein>
    <recommendedName>
        <fullName evidence="10">Glycine--tRNA ligase beta subunit</fullName>
        <ecNumber evidence="10">6.1.1.14</ecNumber>
    </recommendedName>
    <alternativeName>
        <fullName evidence="10">Glycyl-tRNA synthetase beta subunit</fullName>
        <shortName evidence="10">GlyRS</shortName>
    </alternativeName>
</protein>
<dbReference type="RefSeq" id="WP_008519247.1">
    <property type="nucleotide sequence ID" value="NZ_ACJM01000029.1"/>
</dbReference>
<evidence type="ECO:0000313" key="12">
    <source>
        <dbReference type="EMBL" id="EEG76021.1"/>
    </source>
</evidence>
<dbReference type="PRINTS" id="PR01045">
    <property type="entry name" value="TRNASYNTHGB"/>
</dbReference>
<reference evidence="12 13" key="1">
    <citation type="submission" date="2009-02" db="EMBL/GenBank/DDBJ databases">
        <title>Sequencing of the draft genome and assembly of Dethiobacter alkaliphilus AHT 1.</title>
        <authorList>
            <consortium name="US DOE Joint Genome Institute (JGI-PGF)"/>
            <person name="Lucas S."/>
            <person name="Copeland A."/>
            <person name="Lapidus A."/>
            <person name="Glavina del Rio T."/>
            <person name="Dalin E."/>
            <person name="Tice H."/>
            <person name="Bruce D."/>
            <person name="Goodwin L."/>
            <person name="Pitluck S."/>
            <person name="Larimer F."/>
            <person name="Land M.L."/>
            <person name="Hauser L."/>
            <person name="Muyzer G."/>
        </authorList>
    </citation>
    <scope>NUCLEOTIDE SEQUENCE [LARGE SCALE GENOMIC DNA]</scope>
    <source>
        <strain evidence="12 13">AHT 1</strain>
    </source>
</reference>
<dbReference type="SMART" id="SM00836">
    <property type="entry name" value="DALR_1"/>
    <property type="match status" value="1"/>
</dbReference>
<accession>C0GKW9</accession>
<dbReference type="eggNOG" id="COG0751">
    <property type="taxonomic scope" value="Bacteria"/>
</dbReference>
<dbReference type="PANTHER" id="PTHR30075:SF2">
    <property type="entry name" value="GLYCINE--TRNA LIGASE, CHLOROPLASTIC_MITOCHONDRIAL 2"/>
    <property type="match status" value="1"/>
</dbReference>
<evidence type="ECO:0000256" key="8">
    <source>
        <dbReference type="ARBA" id="ARBA00023146"/>
    </source>
</evidence>
<dbReference type="GO" id="GO:0006420">
    <property type="term" value="P:arginyl-tRNA aminoacylation"/>
    <property type="evidence" value="ECO:0007669"/>
    <property type="project" value="InterPro"/>
</dbReference>
<dbReference type="NCBIfam" id="TIGR00211">
    <property type="entry name" value="glyS"/>
    <property type="match status" value="1"/>
</dbReference>
<comment type="subunit">
    <text evidence="10">Tetramer of two alpha and two beta subunits.</text>
</comment>
<dbReference type="InterPro" id="IPR015944">
    <property type="entry name" value="Gly-tRNA-synth_bsu"/>
</dbReference>
<dbReference type="Proteomes" id="UP000006443">
    <property type="component" value="Unassembled WGS sequence"/>
</dbReference>
<evidence type="ECO:0000256" key="2">
    <source>
        <dbReference type="ARBA" id="ARBA00008226"/>
    </source>
</evidence>
<dbReference type="Pfam" id="PF02092">
    <property type="entry name" value="tRNA_synt_2f"/>
    <property type="match status" value="1"/>
</dbReference>
<evidence type="ECO:0000256" key="10">
    <source>
        <dbReference type="HAMAP-Rule" id="MF_00255"/>
    </source>
</evidence>
<feature type="domain" description="DALR anticodon binding" evidence="11">
    <location>
        <begin position="589"/>
        <end position="690"/>
    </location>
</feature>
<dbReference type="GO" id="GO:0004814">
    <property type="term" value="F:arginine-tRNA ligase activity"/>
    <property type="evidence" value="ECO:0007669"/>
    <property type="project" value="InterPro"/>
</dbReference>
<dbReference type="GO" id="GO:0005829">
    <property type="term" value="C:cytosol"/>
    <property type="evidence" value="ECO:0007669"/>
    <property type="project" value="TreeGrafter"/>
</dbReference>
<evidence type="ECO:0000256" key="9">
    <source>
        <dbReference type="ARBA" id="ARBA00047937"/>
    </source>
</evidence>
<evidence type="ECO:0000256" key="1">
    <source>
        <dbReference type="ARBA" id="ARBA00004496"/>
    </source>
</evidence>
<evidence type="ECO:0000256" key="3">
    <source>
        <dbReference type="ARBA" id="ARBA00022490"/>
    </source>
</evidence>
<evidence type="ECO:0000313" key="13">
    <source>
        <dbReference type="Proteomes" id="UP000006443"/>
    </source>
</evidence>
<dbReference type="GO" id="GO:0004820">
    <property type="term" value="F:glycine-tRNA ligase activity"/>
    <property type="evidence" value="ECO:0007669"/>
    <property type="project" value="UniProtKB-UniRule"/>
</dbReference>
<organism evidence="12 13">
    <name type="scientific">Dethiobacter alkaliphilus AHT 1</name>
    <dbReference type="NCBI Taxonomy" id="555088"/>
    <lineage>
        <taxon>Bacteria</taxon>
        <taxon>Bacillati</taxon>
        <taxon>Bacillota</taxon>
        <taxon>Dethiobacteria</taxon>
        <taxon>Dethiobacterales</taxon>
        <taxon>Dethiobacteraceae</taxon>
        <taxon>Dethiobacter</taxon>
    </lineage>
</organism>
<keyword evidence="3 10" id="KW-0963">Cytoplasm</keyword>
<comment type="similarity">
    <text evidence="2 10">Belongs to the class-II aminoacyl-tRNA synthetase family.</text>
</comment>
<dbReference type="InterPro" id="IPR008909">
    <property type="entry name" value="DALR_anticod-bd"/>
</dbReference>
<dbReference type="PROSITE" id="PS50861">
    <property type="entry name" value="AA_TRNA_LIGASE_II_GLYAB"/>
    <property type="match status" value="1"/>
</dbReference>
<comment type="catalytic activity">
    <reaction evidence="9 10">
        <text>tRNA(Gly) + glycine + ATP = glycyl-tRNA(Gly) + AMP + diphosphate</text>
        <dbReference type="Rhea" id="RHEA:16013"/>
        <dbReference type="Rhea" id="RHEA-COMP:9664"/>
        <dbReference type="Rhea" id="RHEA-COMP:9683"/>
        <dbReference type="ChEBI" id="CHEBI:30616"/>
        <dbReference type="ChEBI" id="CHEBI:33019"/>
        <dbReference type="ChEBI" id="CHEBI:57305"/>
        <dbReference type="ChEBI" id="CHEBI:78442"/>
        <dbReference type="ChEBI" id="CHEBI:78522"/>
        <dbReference type="ChEBI" id="CHEBI:456215"/>
        <dbReference type="EC" id="6.1.1.14"/>
    </reaction>
</comment>
<keyword evidence="4 10" id="KW-0436">Ligase</keyword>
<dbReference type="EMBL" id="ACJM01000029">
    <property type="protein sequence ID" value="EEG76021.1"/>
    <property type="molecule type" value="Genomic_DNA"/>
</dbReference>
<dbReference type="GO" id="GO:0006426">
    <property type="term" value="P:glycyl-tRNA aminoacylation"/>
    <property type="evidence" value="ECO:0007669"/>
    <property type="project" value="UniProtKB-UniRule"/>
</dbReference>
<keyword evidence="5 10" id="KW-0547">Nucleotide-binding</keyword>
<keyword evidence="7 10" id="KW-0648">Protein biosynthesis</keyword>
<comment type="subcellular location">
    <subcellularLocation>
        <location evidence="1 10">Cytoplasm</location>
    </subcellularLocation>
</comment>
<dbReference type="GO" id="GO:0005524">
    <property type="term" value="F:ATP binding"/>
    <property type="evidence" value="ECO:0007669"/>
    <property type="project" value="UniProtKB-UniRule"/>
</dbReference>
<evidence type="ECO:0000259" key="11">
    <source>
        <dbReference type="SMART" id="SM00836"/>
    </source>
</evidence>
<comment type="caution">
    <text evidence="12">The sequence shown here is derived from an EMBL/GenBank/DDBJ whole genome shotgun (WGS) entry which is preliminary data.</text>
</comment>
<sequence>MRKETLLLEIGMEEIPARFMEPALEQLEKNARAALTEARLSFGTVSTLGTPRRLTLLVADLADKQADLSEKKKGPAKKAAFDAEGNPTKAAMGFARSQGVSVDELFTEEISSVEYVFAVKNEAGGETLAILPELCTRLIRELSFPKPMFWFSKEIRFARPIRWLAALYGEQEVPFSFAGLTAGRTTYGHRFLSEGPLVLPNASAYLSAMEENSVVVDPAERSKLIVAQVEQAAAALGGRSEVDQDLLEEVVNLVEYPKAVVGNFAAEFLEVPQEVLITAMRAHQRYFPVFDENDVLLPHFITISNGTRDEYLDNVRAGNERVLRARLADARFFFEEDRKKPLADFVTMLDDIVFMEPLGTMRKKTERLKSLAEELAAEAGYDQSTREAASRGAYLSKADLMTHMVYEFPELQGTMGMHYARLSGESEDVSRAVEEHYAPRFAGDSPAKSAAGAMVAIADKMDTLAACFGLGLIPSGSQDPYALRRSALGVVATMLEHQLTMSLNRLCALALEGLTQDITRPAAEVVGEMEEFLWQRVRFLFAEKGLRYDVIDASLGAEADDLPGILARAEILQSKLDTPELTRILTPFTRAANLTRDVQEQNVSVESLVEPAEKELFQAAGEAKDVVDNAAARGDFAAVFAALSPLYAPIDRFFNDVMVMVEDEAVKLNRLALLQYVKALFLHLGDLSKIVQEKN</sequence>
<dbReference type="AlphaFoldDB" id="C0GKW9"/>
<evidence type="ECO:0000256" key="6">
    <source>
        <dbReference type="ARBA" id="ARBA00022840"/>
    </source>
</evidence>
<gene>
    <name evidence="10" type="primary">glyS</name>
    <name evidence="12" type="ORF">DealDRAFT_3128</name>
</gene>
<dbReference type="SUPFAM" id="SSF109604">
    <property type="entry name" value="HD-domain/PDEase-like"/>
    <property type="match status" value="1"/>
</dbReference>
<dbReference type="PANTHER" id="PTHR30075">
    <property type="entry name" value="GLYCYL-TRNA SYNTHETASE"/>
    <property type="match status" value="1"/>
</dbReference>
<dbReference type="Gene3D" id="1.10.730.10">
    <property type="entry name" value="Isoleucyl-tRNA Synthetase, Domain 1"/>
    <property type="match status" value="1"/>
</dbReference>
<dbReference type="EC" id="6.1.1.14" evidence="10"/>